<dbReference type="GO" id="GO:0006281">
    <property type="term" value="P:DNA repair"/>
    <property type="evidence" value="ECO:0007669"/>
    <property type="project" value="TreeGrafter"/>
</dbReference>
<dbReference type="OrthoDB" id="9792518at2"/>
<dbReference type="STRING" id="1714016.BA724_01960"/>
<dbReference type="InterPro" id="IPR050155">
    <property type="entry name" value="HAD-like_hydrolase_sf"/>
</dbReference>
<dbReference type="Gene3D" id="3.40.50.1000">
    <property type="entry name" value="HAD superfamily/HAD-like"/>
    <property type="match status" value="1"/>
</dbReference>
<dbReference type="PANTHER" id="PTHR43434">
    <property type="entry name" value="PHOSPHOGLYCOLATE PHOSPHATASE"/>
    <property type="match status" value="1"/>
</dbReference>
<dbReference type="EMBL" id="MAMP01000012">
    <property type="protein sequence ID" value="OES45600.1"/>
    <property type="molecule type" value="Genomic_DNA"/>
</dbReference>
<evidence type="ECO:0000313" key="4">
    <source>
        <dbReference type="Proteomes" id="UP000095658"/>
    </source>
</evidence>
<reference evidence="3 4" key="1">
    <citation type="submission" date="2016-06" db="EMBL/GenBank/DDBJ databases">
        <title>Domibacillus iocasae genome sequencing.</title>
        <authorList>
            <person name="Verma A."/>
            <person name="Pal Y."/>
            <person name="Ojha A.K."/>
            <person name="Krishnamurthi S."/>
        </authorList>
    </citation>
    <scope>NUCLEOTIDE SEQUENCE [LARGE SCALE GENOMIC DNA]</scope>
    <source>
        <strain evidence="3 4">DSM 29979</strain>
    </source>
</reference>
<dbReference type="SUPFAM" id="SSF56784">
    <property type="entry name" value="HAD-like"/>
    <property type="match status" value="1"/>
</dbReference>
<dbReference type="Proteomes" id="UP000095658">
    <property type="component" value="Unassembled WGS sequence"/>
</dbReference>
<dbReference type="InterPro" id="IPR036412">
    <property type="entry name" value="HAD-like_sf"/>
</dbReference>
<dbReference type="PANTHER" id="PTHR43434:SF13">
    <property type="entry name" value="PHOSPHOGLYCOLATE PHOSPHATASE"/>
    <property type="match status" value="1"/>
</dbReference>
<sequence length="207" mass="23533">MIKCVIFDFDGTISDSIQVFVKAYNDFAEKEGYNQVAVEELDDLKKMSIPERCRHLNFPMRSIPFAAPKLYRFIRESKASLPLFPGIKQMLDELSSRGIHIAIISSNATDIIDHCLKSNGVDYVHDILSSKYIFSKDKMIKKLLKQYDYSQEEVFYVGDEQRDIDACAKTGLRAVWASWGYDHESLISGETSKAAVPDDVVDFALRA</sequence>
<dbReference type="RefSeq" id="WP_069937598.1">
    <property type="nucleotide sequence ID" value="NZ_MAMP01000012.1"/>
</dbReference>
<keyword evidence="1" id="KW-0378">Hydrolase</keyword>
<gene>
    <name evidence="3" type="ORF">BA724_01960</name>
</gene>
<dbReference type="SFLD" id="SFLDG01129">
    <property type="entry name" value="C1.5:_HAD__Beta-PGM__Phosphata"/>
    <property type="match status" value="1"/>
</dbReference>
<protein>
    <recommendedName>
        <fullName evidence="5">HAD family hydrolase</fullName>
    </recommendedName>
</protein>
<keyword evidence="4" id="KW-1185">Reference proteome</keyword>
<proteinExistence type="predicted"/>
<dbReference type="GO" id="GO:0008967">
    <property type="term" value="F:phosphoglycolate phosphatase activity"/>
    <property type="evidence" value="ECO:0007669"/>
    <property type="project" value="TreeGrafter"/>
</dbReference>
<comment type="caution">
    <text evidence="3">The sequence shown here is derived from an EMBL/GenBank/DDBJ whole genome shotgun (WGS) entry which is preliminary data.</text>
</comment>
<accession>A0A1E7DR87</accession>
<keyword evidence="2" id="KW-0460">Magnesium</keyword>
<evidence type="ECO:0000256" key="2">
    <source>
        <dbReference type="ARBA" id="ARBA00022842"/>
    </source>
</evidence>
<dbReference type="AlphaFoldDB" id="A0A1E7DR87"/>
<evidence type="ECO:0008006" key="5">
    <source>
        <dbReference type="Google" id="ProtNLM"/>
    </source>
</evidence>
<dbReference type="Pfam" id="PF13419">
    <property type="entry name" value="HAD_2"/>
    <property type="match status" value="1"/>
</dbReference>
<evidence type="ECO:0000313" key="3">
    <source>
        <dbReference type="EMBL" id="OES45600.1"/>
    </source>
</evidence>
<dbReference type="SFLD" id="SFLDS00003">
    <property type="entry name" value="Haloacid_Dehalogenase"/>
    <property type="match status" value="1"/>
</dbReference>
<dbReference type="GO" id="GO:0005829">
    <property type="term" value="C:cytosol"/>
    <property type="evidence" value="ECO:0007669"/>
    <property type="project" value="TreeGrafter"/>
</dbReference>
<dbReference type="InterPro" id="IPR023198">
    <property type="entry name" value="PGP-like_dom2"/>
</dbReference>
<dbReference type="Gene3D" id="1.10.150.240">
    <property type="entry name" value="Putative phosphatase, domain 2"/>
    <property type="match status" value="1"/>
</dbReference>
<organism evidence="3 4">
    <name type="scientific">Domibacillus iocasae</name>
    <dbReference type="NCBI Taxonomy" id="1714016"/>
    <lineage>
        <taxon>Bacteria</taxon>
        <taxon>Bacillati</taxon>
        <taxon>Bacillota</taxon>
        <taxon>Bacilli</taxon>
        <taxon>Bacillales</taxon>
        <taxon>Bacillaceae</taxon>
        <taxon>Domibacillus</taxon>
    </lineage>
</organism>
<dbReference type="InterPro" id="IPR041492">
    <property type="entry name" value="HAD_2"/>
</dbReference>
<dbReference type="InterPro" id="IPR023214">
    <property type="entry name" value="HAD_sf"/>
</dbReference>
<evidence type="ECO:0000256" key="1">
    <source>
        <dbReference type="ARBA" id="ARBA00022801"/>
    </source>
</evidence>
<name>A0A1E7DR87_9BACI</name>